<comment type="subcellular location">
    <subcellularLocation>
        <location evidence="1">Membrane</location>
        <topology evidence="1">Multi-pass membrane protein</topology>
    </subcellularLocation>
</comment>
<dbReference type="InterPro" id="IPR000462">
    <property type="entry name" value="CDP-OH_P_trans"/>
</dbReference>
<feature type="transmembrane region" description="Helical" evidence="14">
    <location>
        <begin position="142"/>
        <end position="160"/>
    </location>
</feature>
<evidence type="ECO:0000256" key="1">
    <source>
        <dbReference type="ARBA" id="ARBA00004141"/>
    </source>
</evidence>
<dbReference type="Pfam" id="PF01066">
    <property type="entry name" value="CDP-OH_P_transf"/>
    <property type="match status" value="1"/>
</dbReference>
<dbReference type="InterPro" id="IPR048254">
    <property type="entry name" value="CDP_ALCOHOL_P_TRANSF_CS"/>
</dbReference>
<keyword evidence="7" id="KW-0443">Lipid metabolism</keyword>
<dbReference type="GO" id="GO:0043337">
    <property type="term" value="F:cardiolipin synthase (CMP-forming)"/>
    <property type="evidence" value="ECO:0007669"/>
    <property type="project" value="UniProtKB-EC"/>
</dbReference>
<reference evidence="15 16" key="1">
    <citation type="submission" date="2019-04" db="EMBL/GenBank/DDBJ databases">
        <title>Draft genome of the big-headed turtle Platysternon megacephalum.</title>
        <authorList>
            <person name="Gong S."/>
        </authorList>
    </citation>
    <scope>NUCLEOTIDE SEQUENCE [LARGE SCALE GENOMIC DNA]</scope>
    <source>
        <strain evidence="15">DO16091913</strain>
        <tissue evidence="15">Muscle</tissue>
    </source>
</reference>
<evidence type="ECO:0000256" key="6">
    <source>
        <dbReference type="ARBA" id="ARBA00022989"/>
    </source>
</evidence>
<feature type="transmembrane region" description="Helical" evidence="14">
    <location>
        <begin position="119"/>
        <end position="136"/>
    </location>
</feature>
<proteinExistence type="inferred from homology"/>
<comment type="similarity">
    <text evidence="2 13">Belongs to the CDP-alcohol phosphatidyltransferase class-I family.</text>
</comment>
<evidence type="ECO:0000256" key="12">
    <source>
        <dbReference type="ARBA" id="ARBA00047433"/>
    </source>
</evidence>
<evidence type="ECO:0000313" key="16">
    <source>
        <dbReference type="Proteomes" id="UP000297703"/>
    </source>
</evidence>
<keyword evidence="5 14" id="KW-0812">Transmembrane</keyword>
<evidence type="ECO:0000256" key="4">
    <source>
        <dbReference type="ARBA" id="ARBA00022679"/>
    </source>
</evidence>
<dbReference type="AlphaFoldDB" id="A0A4D9DJ04"/>
<dbReference type="InterPro" id="IPR043130">
    <property type="entry name" value="CDP-OH_PTrfase_TM_dom"/>
</dbReference>
<evidence type="ECO:0000256" key="7">
    <source>
        <dbReference type="ARBA" id="ARBA00023098"/>
    </source>
</evidence>
<evidence type="ECO:0000256" key="3">
    <source>
        <dbReference type="ARBA" id="ARBA00022516"/>
    </source>
</evidence>
<evidence type="ECO:0000256" key="2">
    <source>
        <dbReference type="ARBA" id="ARBA00010441"/>
    </source>
</evidence>
<keyword evidence="3" id="KW-0444">Lipid biosynthesis</keyword>
<evidence type="ECO:0000256" key="13">
    <source>
        <dbReference type="RuleBase" id="RU003750"/>
    </source>
</evidence>
<dbReference type="OrthoDB" id="10020554at2759"/>
<dbReference type="Proteomes" id="UP000297703">
    <property type="component" value="Unassembled WGS sequence"/>
</dbReference>
<organism evidence="15 16">
    <name type="scientific">Platysternon megacephalum</name>
    <name type="common">big-headed turtle</name>
    <dbReference type="NCBI Taxonomy" id="55544"/>
    <lineage>
        <taxon>Eukaryota</taxon>
        <taxon>Metazoa</taxon>
        <taxon>Chordata</taxon>
        <taxon>Craniata</taxon>
        <taxon>Vertebrata</taxon>
        <taxon>Euteleostomi</taxon>
        <taxon>Archelosauria</taxon>
        <taxon>Testudinata</taxon>
        <taxon>Testudines</taxon>
        <taxon>Cryptodira</taxon>
        <taxon>Durocryptodira</taxon>
        <taxon>Testudinoidea</taxon>
        <taxon>Platysternidae</taxon>
        <taxon>Platysternon</taxon>
    </lineage>
</organism>
<keyword evidence="8 14" id="KW-0472">Membrane</keyword>
<dbReference type="EC" id="2.7.8.41" evidence="11"/>
<dbReference type="PANTHER" id="PTHR14269">
    <property type="entry name" value="CDP-DIACYLGLYCEROL--GLYCEROL-3-PHOSPHATE 3-PHOSPHATIDYLTRANSFERASE-RELATED"/>
    <property type="match status" value="1"/>
</dbReference>
<keyword evidence="4 13" id="KW-0808">Transferase</keyword>
<comment type="catalytic activity">
    <reaction evidence="12">
        <text>a CDP-1,2-diacyl-sn-glycerol + a 1,2-diacyl-sn-glycero-3-phospho-(1'-sn-glycerol) = a cardiolipin + CMP + H(+)</text>
        <dbReference type="Rhea" id="RHEA:32931"/>
        <dbReference type="ChEBI" id="CHEBI:15378"/>
        <dbReference type="ChEBI" id="CHEBI:58332"/>
        <dbReference type="ChEBI" id="CHEBI:60377"/>
        <dbReference type="ChEBI" id="CHEBI:62237"/>
        <dbReference type="ChEBI" id="CHEBI:64716"/>
        <dbReference type="EC" id="2.7.8.41"/>
    </reaction>
</comment>
<dbReference type="EMBL" id="QXTE01018259">
    <property type="protein sequence ID" value="TFJ94992.1"/>
    <property type="molecule type" value="Genomic_DNA"/>
</dbReference>
<dbReference type="InterPro" id="IPR004570">
    <property type="entry name" value="Phosphatidylglycerol_P_synth"/>
</dbReference>
<evidence type="ECO:0000256" key="10">
    <source>
        <dbReference type="ARBA" id="ARBA00023264"/>
    </source>
</evidence>
<comment type="caution">
    <text evidence="15">The sequence shown here is derived from an EMBL/GenBank/DDBJ whole genome shotgun (WGS) entry which is preliminary data.</text>
</comment>
<evidence type="ECO:0000256" key="14">
    <source>
        <dbReference type="SAM" id="Phobius"/>
    </source>
</evidence>
<reference evidence="15 16" key="2">
    <citation type="submission" date="2019-04" db="EMBL/GenBank/DDBJ databases">
        <title>The genome sequence of big-headed turtle.</title>
        <authorList>
            <person name="Gong S."/>
        </authorList>
    </citation>
    <scope>NUCLEOTIDE SEQUENCE [LARGE SCALE GENOMIC DNA]</scope>
    <source>
        <strain evidence="15">DO16091913</strain>
        <tissue evidence="15">Muscle</tissue>
    </source>
</reference>
<dbReference type="PROSITE" id="PS00379">
    <property type="entry name" value="CDP_ALCOHOL_P_TRANSF"/>
    <property type="match status" value="1"/>
</dbReference>
<gene>
    <name evidence="15" type="ORF">DR999_PMT23662</name>
</gene>
<keyword evidence="6 14" id="KW-1133">Transmembrane helix</keyword>
<keyword evidence="10" id="KW-1208">Phospholipid metabolism</keyword>
<dbReference type="Gene3D" id="1.20.120.1760">
    <property type="match status" value="1"/>
</dbReference>
<dbReference type="InterPro" id="IPR050324">
    <property type="entry name" value="CDP-alcohol_PTase-I"/>
</dbReference>
<name>A0A4D9DJ04_9SAUR</name>
<dbReference type="GO" id="GO:0016020">
    <property type="term" value="C:membrane"/>
    <property type="evidence" value="ECO:0007669"/>
    <property type="project" value="UniProtKB-SubCell"/>
</dbReference>
<keyword evidence="9" id="KW-0594">Phospholipid biosynthesis</keyword>
<evidence type="ECO:0000313" key="15">
    <source>
        <dbReference type="EMBL" id="TFJ94992.1"/>
    </source>
</evidence>
<dbReference type="GO" id="GO:0008444">
    <property type="term" value="F:CDP-diacylglycerol-glycerol-3-phosphate 3-phosphatidyltransferase activity"/>
    <property type="evidence" value="ECO:0007669"/>
    <property type="project" value="InterPro"/>
</dbReference>
<evidence type="ECO:0000256" key="5">
    <source>
        <dbReference type="ARBA" id="ARBA00022692"/>
    </source>
</evidence>
<accession>A0A4D9DJ04</accession>
<dbReference type="NCBIfam" id="TIGR00560">
    <property type="entry name" value="pgsA"/>
    <property type="match status" value="1"/>
</dbReference>
<dbReference type="GO" id="GO:0046474">
    <property type="term" value="P:glycerophospholipid biosynthetic process"/>
    <property type="evidence" value="ECO:0007669"/>
    <property type="project" value="TreeGrafter"/>
</dbReference>
<dbReference type="PIRSF" id="PIRSF000847">
    <property type="entry name" value="Phos_ph_gly_syn"/>
    <property type="match status" value="1"/>
</dbReference>
<protein>
    <recommendedName>
        <fullName evidence="11">cardiolipin synthase (CMP-forming)</fullName>
        <ecNumber evidence="11">2.7.8.41</ecNumber>
    </recommendedName>
</protein>
<evidence type="ECO:0000256" key="9">
    <source>
        <dbReference type="ARBA" id="ARBA00023209"/>
    </source>
</evidence>
<evidence type="ECO:0000256" key="11">
    <source>
        <dbReference type="ARBA" id="ARBA00039001"/>
    </source>
</evidence>
<dbReference type="STRING" id="55544.A0A4D9DJ04"/>
<keyword evidence="16" id="KW-1185">Reference proteome</keyword>
<dbReference type="PANTHER" id="PTHR14269:SF52">
    <property type="entry name" value="PHOSPHATIDYLGLYCEROPHOSPHATE SYNTHASE-RELATED"/>
    <property type="match status" value="1"/>
</dbReference>
<evidence type="ECO:0000256" key="8">
    <source>
        <dbReference type="ARBA" id="ARBA00023136"/>
    </source>
</evidence>
<sequence length="178" mass="19805">MLRIAFVPLFGWMLLAHPHEFGWRIATTLVFCLAIATDLADGKIARKYNLVTDFGKLADPIADKALTGMAFIGLSILGELWWWVTIVILVREWGITLLRERMRPYGVMAANKGGKAKTVMQAVALIAMLLPLTGWWRYPGWFFMAAALVLTVVTGVVYIVEARRLKSAATGHQRGSKS</sequence>